<keyword evidence="3 6" id="KW-0812">Transmembrane</keyword>
<name>A0A3P8GSH9_9TREM</name>
<evidence type="ECO:0000256" key="6">
    <source>
        <dbReference type="SAM" id="Phobius"/>
    </source>
</evidence>
<dbReference type="InterPro" id="IPR002293">
    <property type="entry name" value="AA/rel_permease1"/>
</dbReference>
<feature type="transmembrane region" description="Helical" evidence="6">
    <location>
        <begin position="175"/>
        <end position="199"/>
    </location>
</feature>
<keyword evidence="2" id="KW-0813">Transport</keyword>
<dbReference type="EMBL" id="UZAN01047657">
    <property type="protein sequence ID" value="VDP85641.1"/>
    <property type="molecule type" value="Genomic_DNA"/>
</dbReference>
<dbReference type="OrthoDB" id="310030at2759"/>
<gene>
    <name evidence="8" type="ORF">ECPE_LOCUS9594</name>
</gene>
<feature type="transmembrane region" description="Helical" evidence="6">
    <location>
        <begin position="270"/>
        <end position="291"/>
    </location>
</feature>
<protein>
    <recommendedName>
        <fullName evidence="10">AA_permease domain-containing protein</fullName>
    </recommendedName>
</protein>
<feature type="transmembrane region" description="Helical" evidence="6">
    <location>
        <begin position="303"/>
        <end position="324"/>
    </location>
</feature>
<dbReference type="GO" id="GO:0016020">
    <property type="term" value="C:membrane"/>
    <property type="evidence" value="ECO:0007669"/>
    <property type="project" value="UniProtKB-SubCell"/>
</dbReference>
<keyword evidence="9" id="KW-1185">Reference proteome</keyword>
<feature type="transmembrane region" description="Helical" evidence="6">
    <location>
        <begin position="132"/>
        <end position="154"/>
    </location>
</feature>
<dbReference type="PANTHER" id="PTHR43243:SF4">
    <property type="entry name" value="CATIONIC AMINO ACID TRANSPORTER 4"/>
    <property type="match status" value="1"/>
</dbReference>
<reference evidence="8 9" key="1">
    <citation type="submission" date="2018-11" db="EMBL/GenBank/DDBJ databases">
        <authorList>
            <consortium name="Pathogen Informatics"/>
        </authorList>
    </citation>
    <scope>NUCLEOTIDE SEQUENCE [LARGE SCALE GENOMIC DNA]</scope>
    <source>
        <strain evidence="8 9">Egypt</strain>
    </source>
</reference>
<dbReference type="PIRSF" id="PIRSF006060">
    <property type="entry name" value="AA_transporter"/>
    <property type="match status" value="1"/>
</dbReference>
<feature type="chain" id="PRO_5018329467" description="AA_permease domain-containing protein" evidence="7">
    <location>
        <begin position="18"/>
        <end position="539"/>
    </location>
</feature>
<evidence type="ECO:0000256" key="4">
    <source>
        <dbReference type="ARBA" id="ARBA00022989"/>
    </source>
</evidence>
<feature type="transmembrane region" description="Helical" evidence="6">
    <location>
        <begin position="61"/>
        <end position="80"/>
    </location>
</feature>
<sequence length="539" mass="58632">MLAFLTGWSILLEYILGTSTVARGWSSMLDGLTGGAISNWIIKHIGRLGPPGGVLAEYPDLIGVALILIAAGITCCGVRGSARVTGVFIFINFCVLIVISVYMFVFSNTKNFQLPIPANVTDINPYSPDPKFLPFGVNGLMGGVAICFNAFIGFDAISTCAEETRSPSKDLPRANFAAVFFVSLITMVASLALALYYPWYLVTPETPFLSALNDNVDGGSPAARTGMFYFVGVGCLIGLTSSLLSNLVAGPRINYAMSEDGLLPKCCSNVCRPFLTPAIATVFVALVTAILDLIFSVESLADFLSLGTLIAYSIASIGLLRLRYASPPEVRVLRSATNHKTVHNPLSTIITTTEDHHVEEILNDTDAETHRIDQPGYLKASWAKYMPSCCIKLLNRGKPGDSIMFILALYVIFMSLIIVLIKVGAPEGLWPMWRIIIVAILLLLSTVLIVLMCAFVQHKAPYRELFRDEMRNHGQIIWNIPEPLFPCGDNTLLLNSLFIYFTYGVCYSSGAAQEGHPWALGSPPKNTETSPNYAIANSR</sequence>
<keyword evidence="5 6" id="KW-0472">Membrane</keyword>
<dbReference type="Gene3D" id="1.20.1740.10">
    <property type="entry name" value="Amino acid/polyamine transporter I"/>
    <property type="match status" value="1"/>
</dbReference>
<keyword evidence="4 6" id="KW-1133">Transmembrane helix</keyword>
<dbReference type="GO" id="GO:0015171">
    <property type="term" value="F:amino acid transmembrane transporter activity"/>
    <property type="evidence" value="ECO:0007669"/>
    <property type="project" value="TreeGrafter"/>
</dbReference>
<comment type="subcellular location">
    <subcellularLocation>
        <location evidence="1">Membrane</location>
        <topology evidence="1">Multi-pass membrane protein</topology>
    </subcellularLocation>
</comment>
<proteinExistence type="predicted"/>
<dbReference type="PANTHER" id="PTHR43243">
    <property type="entry name" value="INNER MEMBRANE TRANSPORTER YGJI-RELATED"/>
    <property type="match status" value="1"/>
</dbReference>
<evidence type="ECO:0000313" key="9">
    <source>
        <dbReference type="Proteomes" id="UP000272942"/>
    </source>
</evidence>
<evidence type="ECO:0000256" key="7">
    <source>
        <dbReference type="SAM" id="SignalP"/>
    </source>
</evidence>
<evidence type="ECO:0008006" key="10">
    <source>
        <dbReference type="Google" id="ProtNLM"/>
    </source>
</evidence>
<evidence type="ECO:0000256" key="2">
    <source>
        <dbReference type="ARBA" id="ARBA00022448"/>
    </source>
</evidence>
<accession>A0A3P8GSH9</accession>
<dbReference type="Pfam" id="PF13520">
    <property type="entry name" value="AA_permease_2"/>
    <property type="match status" value="1"/>
</dbReference>
<evidence type="ECO:0000256" key="5">
    <source>
        <dbReference type="ARBA" id="ARBA00023136"/>
    </source>
</evidence>
<evidence type="ECO:0000313" key="8">
    <source>
        <dbReference type="EMBL" id="VDP85641.1"/>
    </source>
</evidence>
<feature type="transmembrane region" description="Helical" evidence="6">
    <location>
        <begin position="87"/>
        <end position="105"/>
    </location>
</feature>
<organism evidence="8 9">
    <name type="scientific">Echinostoma caproni</name>
    <dbReference type="NCBI Taxonomy" id="27848"/>
    <lineage>
        <taxon>Eukaryota</taxon>
        <taxon>Metazoa</taxon>
        <taxon>Spiralia</taxon>
        <taxon>Lophotrochozoa</taxon>
        <taxon>Platyhelminthes</taxon>
        <taxon>Trematoda</taxon>
        <taxon>Digenea</taxon>
        <taxon>Plagiorchiida</taxon>
        <taxon>Echinostomata</taxon>
        <taxon>Echinostomatoidea</taxon>
        <taxon>Echinostomatidae</taxon>
        <taxon>Echinostoma</taxon>
    </lineage>
</organism>
<feature type="transmembrane region" description="Helical" evidence="6">
    <location>
        <begin position="433"/>
        <end position="456"/>
    </location>
</feature>
<feature type="transmembrane region" description="Helical" evidence="6">
    <location>
        <begin position="227"/>
        <end position="249"/>
    </location>
</feature>
<keyword evidence="7" id="KW-0732">Signal</keyword>
<feature type="transmembrane region" description="Helical" evidence="6">
    <location>
        <begin position="402"/>
        <end position="421"/>
    </location>
</feature>
<dbReference type="AlphaFoldDB" id="A0A3P8GSH9"/>
<evidence type="ECO:0000256" key="3">
    <source>
        <dbReference type="ARBA" id="ARBA00022692"/>
    </source>
</evidence>
<dbReference type="Proteomes" id="UP000272942">
    <property type="component" value="Unassembled WGS sequence"/>
</dbReference>
<evidence type="ECO:0000256" key="1">
    <source>
        <dbReference type="ARBA" id="ARBA00004141"/>
    </source>
</evidence>
<feature type="signal peptide" evidence="7">
    <location>
        <begin position="1"/>
        <end position="17"/>
    </location>
</feature>